<feature type="transmembrane region" description="Helical" evidence="10">
    <location>
        <begin position="95"/>
        <end position="113"/>
    </location>
</feature>
<dbReference type="Pfam" id="PF01554">
    <property type="entry name" value="MatE"/>
    <property type="match status" value="2"/>
</dbReference>
<dbReference type="InterPro" id="IPR048279">
    <property type="entry name" value="MdtK-like"/>
</dbReference>
<dbReference type="PANTHER" id="PTHR43298:SF2">
    <property type="entry name" value="FMN_FAD EXPORTER YEEO-RELATED"/>
    <property type="match status" value="1"/>
</dbReference>
<evidence type="ECO:0000313" key="12">
    <source>
        <dbReference type="Proteomes" id="UP000244441"/>
    </source>
</evidence>
<feature type="transmembrane region" description="Helical" evidence="10">
    <location>
        <begin position="56"/>
        <end position="75"/>
    </location>
</feature>
<dbReference type="PIRSF" id="PIRSF006603">
    <property type="entry name" value="DinF"/>
    <property type="match status" value="1"/>
</dbReference>
<dbReference type="AlphaFoldDB" id="A0A2S0VM00"/>
<evidence type="ECO:0000256" key="1">
    <source>
        <dbReference type="ARBA" id="ARBA00004429"/>
    </source>
</evidence>
<name>A0A2S0VM00_9ALTE</name>
<sequence>MDSKFMAVFVQAKRIIQLAWPIVITQLALSGMVTIDTIMAARYSSVDMAAVGTSLGLWYPISLFALGVLAGLGPIFSRDYGARNKRTGNSHFSNALVITTGLVAFTALLMLFKTPLLAPLAFDPAMLTIMHDYLFYLTLGLPGFCFFILYRVLNESMGNTRLLMWLQLAALALNIPLNWMFIFGEFGAPELGGAGAGISTTLLNYLLFFVIWYISNKHANCRPYIKRASIKFVTVKKLQELLKLGLPVGVTMFLEVALFGAVALAIGRYGPEAAAAHQVAINFASMMWMIPLSLSIATSVVIGQSMGAKSPLQAIQATKAGVYIAVCFAAVTATITIVGRHYVSLIYTQDVAVVEIATALLIWAAIFQLSDATQCVTLGSLRGFKDTQKPMWFTIFSYWVIGFPAGWIFAETTWFWHEPLGLHGYWIGLLTSLSCAAILLSLRLKRIIYKIRRISRFRHSPRVR</sequence>
<dbReference type="OrthoDB" id="9780160at2"/>
<accession>A0A2S0VM00</accession>
<feature type="transmembrane region" description="Helical" evidence="10">
    <location>
        <begin position="162"/>
        <end position="182"/>
    </location>
</feature>
<feature type="transmembrane region" description="Helical" evidence="10">
    <location>
        <begin position="133"/>
        <end position="150"/>
    </location>
</feature>
<evidence type="ECO:0000256" key="7">
    <source>
        <dbReference type="ARBA" id="ARBA00023065"/>
    </source>
</evidence>
<evidence type="ECO:0000256" key="2">
    <source>
        <dbReference type="ARBA" id="ARBA00022448"/>
    </source>
</evidence>
<protein>
    <recommendedName>
        <fullName evidence="9">Multidrug-efflux transporter</fullName>
    </recommendedName>
</protein>
<feature type="transmembrane region" description="Helical" evidence="10">
    <location>
        <begin position="194"/>
        <end position="214"/>
    </location>
</feature>
<feature type="transmembrane region" description="Helical" evidence="10">
    <location>
        <begin position="351"/>
        <end position="370"/>
    </location>
</feature>
<keyword evidence="12" id="KW-1185">Reference proteome</keyword>
<feature type="transmembrane region" description="Helical" evidence="10">
    <location>
        <begin position="391"/>
        <end position="410"/>
    </location>
</feature>
<feature type="transmembrane region" description="Helical" evidence="10">
    <location>
        <begin position="422"/>
        <end position="442"/>
    </location>
</feature>
<dbReference type="CDD" id="cd13131">
    <property type="entry name" value="MATE_NorM_like"/>
    <property type="match status" value="1"/>
</dbReference>
<dbReference type="InterPro" id="IPR002528">
    <property type="entry name" value="MATE_fam"/>
</dbReference>
<dbReference type="KEGG" id="cate:C2869_01615"/>
<dbReference type="GO" id="GO:0006811">
    <property type="term" value="P:monoatomic ion transport"/>
    <property type="evidence" value="ECO:0007669"/>
    <property type="project" value="UniProtKB-KW"/>
</dbReference>
<evidence type="ECO:0000313" key="11">
    <source>
        <dbReference type="EMBL" id="AWB65219.1"/>
    </source>
</evidence>
<dbReference type="GO" id="GO:0015297">
    <property type="term" value="F:antiporter activity"/>
    <property type="evidence" value="ECO:0007669"/>
    <property type="project" value="UniProtKB-KW"/>
</dbReference>
<evidence type="ECO:0000256" key="4">
    <source>
        <dbReference type="ARBA" id="ARBA00022475"/>
    </source>
</evidence>
<dbReference type="RefSeq" id="WP_108601296.1">
    <property type="nucleotide sequence ID" value="NZ_CP026604.1"/>
</dbReference>
<dbReference type="InterPro" id="IPR050222">
    <property type="entry name" value="MATE_MdtK"/>
</dbReference>
<keyword evidence="3" id="KW-0050">Antiport</keyword>
<feature type="transmembrane region" description="Helical" evidence="10">
    <location>
        <begin position="244"/>
        <end position="266"/>
    </location>
</feature>
<organism evidence="11 12">
    <name type="scientific">Saccharobesus litoralis</name>
    <dbReference type="NCBI Taxonomy" id="2172099"/>
    <lineage>
        <taxon>Bacteria</taxon>
        <taxon>Pseudomonadati</taxon>
        <taxon>Pseudomonadota</taxon>
        <taxon>Gammaproteobacteria</taxon>
        <taxon>Alteromonadales</taxon>
        <taxon>Alteromonadaceae</taxon>
        <taxon>Saccharobesus</taxon>
    </lineage>
</organism>
<dbReference type="Proteomes" id="UP000244441">
    <property type="component" value="Chromosome"/>
</dbReference>
<dbReference type="GO" id="GO:0042910">
    <property type="term" value="F:xenobiotic transmembrane transporter activity"/>
    <property type="evidence" value="ECO:0007669"/>
    <property type="project" value="InterPro"/>
</dbReference>
<dbReference type="EMBL" id="CP026604">
    <property type="protein sequence ID" value="AWB65219.1"/>
    <property type="molecule type" value="Genomic_DNA"/>
</dbReference>
<comment type="subcellular location">
    <subcellularLocation>
        <location evidence="1">Cell inner membrane</location>
        <topology evidence="1">Multi-pass membrane protein</topology>
    </subcellularLocation>
</comment>
<keyword evidence="4" id="KW-1003">Cell membrane</keyword>
<feature type="transmembrane region" description="Helical" evidence="10">
    <location>
        <begin position="286"/>
        <end position="308"/>
    </location>
</feature>
<evidence type="ECO:0000256" key="9">
    <source>
        <dbReference type="ARBA" id="ARBA00031636"/>
    </source>
</evidence>
<evidence type="ECO:0000256" key="5">
    <source>
        <dbReference type="ARBA" id="ARBA00022692"/>
    </source>
</evidence>
<reference evidence="11 12" key="1">
    <citation type="submission" date="2018-01" db="EMBL/GenBank/DDBJ databases">
        <title>Genome sequence of a Cantenovulum-like bacteria.</title>
        <authorList>
            <person name="Tan W.R."/>
            <person name="Lau N.-S."/>
            <person name="Go F."/>
            <person name="Amirul A.-A.A."/>
        </authorList>
    </citation>
    <scope>NUCLEOTIDE SEQUENCE [LARGE SCALE GENOMIC DNA]</scope>
    <source>
        <strain evidence="11 12">CCB-QB4</strain>
    </source>
</reference>
<evidence type="ECO:0000256" key="8">
    <source>
        <dbReference type="ARBA" id="ARBA00023136"/>
    </source>
</evidence>
<evidence type="ECO:0000256" key="3">
    <source>
        <dbReference type="ARBA" id="ARBA00022449"/>
    </source>
</evidence>
<keyword evidence="8 10" id="KW-0472">Membrane</keyword>
<keyword evidence="6 10" id="KW-1133">Transmembrane helix</keyword>
<gene>
    <name evidence="11" type="ORF">C2869_01615</name>
</gene>
<keyword evidence="7" id="KW-0406">Ion transport</keyword>
<proteinExistence type="predicted"/>
<feature type="transmembrane region" description="Helical" evidence="10">
    <location>
        <begin position="320"/>
        <end position="339"/>
    </location>
</feature>
<dbReference type="GO" id="GO:0005886">
    <property type="term" value="C:plasma membrane"/>
    <property type="evidence" value="ECO:0007669"/>
    <property type="project" value="UniProtKB-SubCell"/>
</dbReference>
<dbReference type="NCBIfam" id="TIGR00797">
    <property type="entry name" value="matE"/>
    <property type="match status" value="1"/>
</dbReference>
<keyword evidence="2" id="KW-0813">Transport</keyword>
<dbReference type="PANTHER" id="PTHR43298">
    <property type="entry name" value="MULTIDRUG RESISTANCE PROTEIN NORM-RELATED"/>
    <property type="match status" value="1"/>
</dbReference>
<evidence type="ECO:0000256" key="10">
    <source>
        <dbReference type="SAM" id="Phobius"/>
    </source>
</evidence>
<evidence type="ECO:0000256" key="6">
    <source>
        <dbReference type="ARBA" id="ARBA00022989"/>
    </source>
</evidence>
<keyword evidence="5 10" id="KW-0812">Transmembrane</keyword>